<protein>
    <submittedName>
        <fullName evidence="2">Fasciclin domain-containing protein</fullName>
    </submittedName>
</protein>
<dbReference type="RefSeq" id="WP_150416466.1">
    <property type="nucleotide sequence ID" value="NZ_VYQF01000008.1"/>
</dbReference>
<evidence type="ECO:0000313" key="3">
    <source>
        <dbReference type="Proteomes" id="UP000326903"/>
    </source>
</evidence>
<dbReference type="PANTHER" id="PTHR10900">
    <property type="entry name" value="PERIOSTIN-RELATED"/>
    <property type="match status" value="1"/>
</dbReference>
<evidence type="ECO:0000259" key="1">
    <source>
        <dbReference type="PROSITE" id="PS50213"/>
    </source>
</evidence>
<proteinExistence type="predicted"/>
<gene>
    <name evidence="2" type="ORF">FW778_19110</name>
</gene>
<dbReference type="PROSITE" id="PS50213">
    <property type="entry name" value="FAS1"/>
    <property type="match status" value="2"/>
</dbReference>
<dbReference type="Proteomes" id="UP000326903">
    <property type="component" value="Unassembled WGS sequence"/>
</dbReference>
<comment type="caution">
    <text evidence="2">The sequence shown here is derived from an EMBL/GenBank/DDBJ whole genome shotgun (WGS) entry which is preliminary data.</text>
</comment>
<dbReference type="Pfam" id="PF02469">
    <property type="entry name" value="Fasciclin"/>
    <property type="match status" value="1"/>
</dbReference>
<dbReference type="Gene3D" id="2.30.180.10">
    <property type="entry name" value="FAS1 domain"/>
    <property type="match status" value="2"/>
</dbReference>
<dbReference type="InterPro" id="IPR036378">
    <property type="entry name" value="FAS1_dom_sf"/>
</dbReference>
<feature type="domain" description="FAS1" evidence="1">
    <location>
        <begin position="46"/>
        <end position="194"/>
    </location>
</feature>
<dbReference type="AlphaFoldDB" id="A0A5J5ID55"/>
<name>A0A5J5ID55_9BACT</name>
<dbReference type="SMART" id="SM00554">
    <property type="entry name" value="FAS1"/>
    <property type="match status" value="1"/>
</dbReference>
<dbReference type="PANTHER" id="PTHR10900:SF77">
    <property type="entry name" value="FI19380P1"/>
    <property type="match status" value="1"/>
</dbReference>
<reference evidence="2 3" key="1">
    <citation type="submission" date="2019-09" db="EMBL/GenBank/DDBJ databases">
        <title>Draft genome sequence of Ginsengibacter sp. BR5-29.</title>
        <authorList>
            <person name="Im W.-T."/>
        </authorList>
    </citation>
    <scope>NUCLEOTIDE SEQUENCE [LARGE SCALE GENOMIC DNA]</scope>
    <source>
        <strain evidence="2 3">BR5-29</strain>
    </source>
</reference>
<dbReference type="GO" id="GO:0005615">
    <property type="term" value="C:extracellular space"/>
    <property type="evidence" value="ECO:0007669"/>
    <property type="project" value="TreeGrafter"/>
</dbReference>
<organism evidence="2 3">
    <name type="scientific">Ginsengibacter hankyongi</name>
    <dbReference type="NCBI Taxonomy" id="2607284"/>
    <lineage>
        <taxon>Bacteria</taxon>
        <taxon>Pseudomonadati</taxon>
        <taxon>Bacteroidota</taxon>
        <taxon>Chitinophagia</taxon>
        <taxon>Chitinophagales</taxon>
        <taxon>Chitinophagaceae</taxon>
        <taxon>Ginsengibacter</taxon>
    </lineage>
</organism>
<accession>A0A5J5ID55</accession>
<dbReference type="SUPFAM" id="SSF82153">
    <property type="entry name" value="FAS1 domain"/>
    <property type="match status" value="2"/>
</dbReference>
<dbReference type="InterPro" id="IPR050904">
    <property type="entry name" value="Adhesion/Biosynth-related"/>
</dbReference>
<evidence type="ECO:0000313" key="2">
    <source>
        <dbReference type="EMBL" id="KAA9036343.1"/>
    </source>
</evidence>
<dbReference type="InterPro" id="IPR000782">
    <property type="entry name" value="FAS1_domain"/>
</dbReference>
<sequence>MKKNIFQNSQIIKVSLLTTLVAFVISCNKDLPQATPIIYPPANNSSTSIGTAISTDTSYSFFKAAVTKAGLMAALSDSTSLFTVFLPNNNAFRVSGIPSIGVVNSLPLAKLVPLIQYHIIPGQQYASASVPTSFPNIQLPSYLTIGTLPGTPLALKMSVFLSARTNGFWDNNIPVVVPDLKFNNGIVHLVAALVSPPAQVLKAAIYNNPNLTYFKAAIVRADSGQSGLHKLDSLLGYAVTNMTVLAPSDAAFQTLIFGLAFQSYLDQVSKIHPPTGSDTANAVATANGAVAAGPAFLSTNNVTTAEVAGIMAYHFLATDQGAGFQPNIRAFSVNFSSTPSFYTTLVNTVVSVHPGVMAKATFAGPFVTNLQFTGLGTFPPGGAPYTGAAATATSLDNHCVNGVFYIIDKVLLPQ</sequence>
<keyword evidence="3" id="KW-1185">Reference proteome</keyword>
<dbReference type="EMBL" id="VYQF01000008">
    <property type="protein sequence ID" value="KAA9036343.1"/>
    <property type="molecule type" value="Genomic_DNA"/>
</dbReference>
<feature type="domain" description="FAS1" evidence="1">
    <location>
        <begin position="198"/>
        <end position="411"/>
    </location>
</feature>
<dbReference type="PROSITE" id="PS51257">
    <property type="entry name" value="PROKAR_LIPOPROTEIN"/>
    <property type="match status" value="1"/>
</dbReference>